<feature type="domain" description="DH" evidence="2">
    <location>
        <begin position="311"/>
        <end position="568"/>
    </location>
</feature>
<reference evidence="3 4" key="1">
    <citation type="submission" date="2013-03" db="EMBL/GenBank/DDBJ databases">
        <title>The Genome Sequence of Phialophora europaea CBS 101466.</title>
        <authorList>
            <consortium name="The Broad Institute Genomics Platform"/>
            <person name="Cuomo C."/>
            <person name="de Hoog S."/>
            <person name="Gorbushina A."/>
            <person name="Walker B."/>
            <person name="Young S.K."/>
            <person name="Zeng Q."/>
            <person name="Gargeya S."/>
            <person name="Fitzgerald M."/>
            <person name="Haas B."/>
            <person name="Abouelleil A."/>
            <person name="Allen A.W."/>
            <person name="Alvarado L."/>
            <person name="Arachchi H.M."/>
            <person name="Berlin A.M."/>
            <person name="Chapman S.B."/>
            <person name="Gainer-Dewar J."/>
            <person name="Goldberg J."/>
            <person name="Griggs A."/>
            <person name="Gujja S."/>
            <person name="Hansen M."/>
            <person name="Howarth C."/>
            <person name="Imamovic A."/>
            <person name="Ireland A."/>
            <person name="Larimer J."/>
            <person name="McCowan C."/>
            <person name="Murphy C."/>
            <person name="Pearson M."/>
            <person name="Poon T.W."/>
            <person name="Priest M."/>
            <person name="Roberts A."/>
            <person name="Saif S."/>
            <person name="Shea T."/>
            <person name="Sisk P."/>
            <person name="Sykes S."/>
            <person name="Wortman J."/>
            <person name="Nusbaum C."/>
            <person name="Birren B."/>
        </authorList>
    </citation>
    <scope>NUCLEOTIDE SEQUENCE [LARGE SCALE GENOMIC DNA]</scope>
    <source>
        <strain evidence="3 4">CBS 101466</strain>
    </source>
</reference>
<protein>
    <recommendedName>
        <fullName evidence="2">DH domain-containing protein</fullName>
    </recommendedName>
</protein>
<dbReference type="PANTHER" id="PTHR45818">
    <property type="entry name" value="PROTEIN VAV"/>
    <property type="match status" value="1"/>
</dbReference>
<feature type="region of interest" description="Disordered" evidence="1">
    <location>
        <begin position="161"/>
        <end position="246"/>
    </location>
</feature>
<dbReference type="SUPFAM" id="SSF48065">
    <property type="entry name" value="DBL homology domain (DH-domain)"/>
    <property type="match status" value="1"/>
</dbReference>
<dbReference type="eggNOG" id="ENOG502S1A1">
    <property type="taxonomic scope" value="Eukaryota"/>
</dbReference>
<dbReference type="Gene3D" id="1.20.900.10">
    <property type="entry name" value="Dbl homology (DH) domain"/>
    <property type="match status" value="1"/>
</dbReference>
<dbReference type="OrthoDB" id="8059989at2759"/>
<feature type="compositionally biased region" description="Polar residues" evidence="1">
    <location>
        <begin position="222"/>
        <end position="246"/>
    </location>
</feature>
<evidence type="ECO:0000256" key="1">
    <source>
        <dbReference type="SAM" id="MobiDB-lite"/>
    </source>
</evidence>
<keyword evidence="4" id="KW-1185">Reference proteome</keyword>
<dbReference type="PROSITE" id="PS50010">
    <property type="entry name" value="DH_2"/>
    <property type="match status" value="1"/>
</dbReference>
<dbReference type="PANTHER" id="PTHR45818:SF3">
    <property type="entry name" value="PROTEIN VAV"/>
    <property type="match status" value="1"/>
</dbReference>
<dbReference type="InterPro" id="IPR035899">
    <property type="entry name" value="DBL_dom_sf"/>
</dbReference>
<feature type="region of interest" description="Disordered" evidence="1">
    <location>
        <begin position="17"/>
        <end position="56"/>
    </location>
</feature>
<sequence>MTTTQLLPSIVSHPFQNAFDDKPYSIQDVDPQQRSPAASGSSFNNPSQQRPRQVSPASILSVASAPLPYNNENIAPTPLKGVFSQPQSRVPSINGDRPGTSTCVPHKPVHHILASRPSTSSVAPVRHIQADGGRHLDDTSRKDELLRNALEDLERYKSSRVIAANNLPPRPQSGVKESSESTSIPYQDTAPEMSAPQVSSQNTIPAKPSPQTPVRHHKVMHSASSGGSQTPARSPMQLHTRQSTSSSGFVHTIKTASFSNISFSMLSKRLKHGRSSESRFLFGSHSRFSSDSDRPATVSSMDESALWRSVKRRRIFEEILTTEESYVADLKALVYLMSTLLASATSLPSRVRNLVQKNVLDLLHLHEGLVEKLHGAAYKAAARKWADTLSPQSLGSPRHLRWRSLDSHIVYRPSSGRRHARSSLDSTNAPPRTRARFLGTDPVDLTEIIDIYRSAMASFFAYEEYCANHEIIAHDLQRHLPNLWSTYESGMESLARSLVALDKRAENGRKALTVGDLLIKPIQRICKYPLLFDELLAYTPSSDDPSVHAELEIVLQCLRDIVESVNNATVNPEIRLQIHRRWSLRSRLIFERTTLTQEDFRLLGNASLCGVLHVAYQTKHGITGTYALCVLFRQHLLIAFHVTASQRFDIVAFINLHDLKIDSASDGKGLQSPAAFHTWKLSFAVEGRLNEFLLSASSAVEEEQWKRGLRGELADATGGRSMPKNFPSSVALDLRSVGVIYGRQGTLARRLSVQRAATVGSRTSISQVIIRNTHNPEELHEFRQPSTTSVNRSQSHMTSNRIVILAPKRSERTRLESLLNDIWTKDKLPYPGMIGSRGGQIIRASAGSLARKLSLASIQGSFSRRSASLTVSSKKSYETLSVSRGMDRMPTFEIWRDSVDERPTSRHKRKTSHDVPELDSMDTVVNRMIGDSMPMHTIPSTPKDDGIHRTGVLHKQPVQVTSLPIGPDDSAQAFYPEEVEKMQNTISVEESLAGKHKKRWSNPMGILKGRAAEGFRHMLYSTR</sequence>
<dbReference type="AlphaFoldDB" id="W2SG88"/>
<dbReference type="STRING" id="1220924.W2SG88"/>
<dbReference type="CDD" id="cd00160">
    <property type="entry name" value="RhoGEF"/>
    <property type="match status" value="1"/>
</dbReference>
<dbReference type="GO" id="GO:0005085">
    <property type="term" value="F:guanyl-nucleotide exchange factor activity"/>
    <property type="evidence" value="ECO:0007669"/>
    <property type="project" value="InterPro"/>
</dbReference>
<dbReference type="EMBL" id="KB822711">
    <property type="protein sequence ID" value="ETN46879.1"/>
    <property type="molecule type" value="Genomic_DNA"/>
</dbReference>
<feature type="compositionally biased region" description="Polar residues" evidence="1">
    <location>
        <begin position="30"/>
        <end position="56"/>
    </location>
</feature>
<dbReference type="RefSeq" id="XP_008711591.1">
    <property type="nucleotide sequence ID" value="XM_008713369.1"/>
</dbReference>
<evidence type="ECO:0000259" key="2">
    <source>
        <dbReference type="PROSITE" id="PS50010"/>
    </source>
</evidence>
<dbReference type="GO" id="GO:0005737">
    <property type="term" value="C:cytoplasm"/>
    <property type="evidence" value="ECO:0007669"/>
    <property type="project" value="TreeGrafter"/>
</dbReference>
<dbReference type="SMART" id="SM00325">
    <property type="entry name" value="RhoGEF"/>
    <property type="match status" value="1"/>
</dbReference>
<dbReference type="Proteomes" id="UP000030752">
    <property type="component" value="Unassembled WGS sequence"/>
</dbReference>
<proteinExistence type="predicted"/>
<dbReference type="Pfam" id="PF00621">
    <property type="entry name" value="RhoGEF"/>
    <property type="match status" value="1"/>
</dbReference>
<dbReference type="InParanoid" id="W2SG88"/>
<dbReference type="GeneID" id="19968407"/>
<dbReference type="HOGENOM" id="CLU_010210_2_1_1"/>
<organism evidence="3 4">
    <name type="scientific">Cyphellophora europaea (strain CBS 101466)</name>
    <name type="common">Phialophora europaea</name>
    <dbReference type="NCBI Taxonomy" id="1220924"/>
    <lineage>
        <taxon>Eukaryota</taxon>
        <taxon>Fungi</taxon>
        <taxon>Dikarya</taxon>
        <taxon>Ascomycota</taxon>
        <taxon>Pezizomycotina</taxon>
        <taxon>Eurotiomycetes</taxon>
        <taxon>Chaetothyriomycetidae</taxon>
        <taxon>Chaetothyriales</taxon>
        <taxon>Cyphellophoraceae</taxon>
        <taxon>Cyphellophora</taxon>
    </lineage>
</organism>
<evidence type="ECO:0000313" key="4">
    <source>
        <dbReference type="Proteomes" id="UP000030752"/>
    </source>
</evidence>
<evidence type="ECO:0000313" key="3">
    <source>
        <dbReference type="EMBL" id="ETN46879.1"/>
    </source>
</evidence>
<accession>W2SG88</accession>
<name>W2SG88_CYPE1</name>
<dbReference type="InterPro" id="IPR000219">
    <property type="entry name" value="DH_dom"/>
</dbReference>
<dbReference type="VEuPathDB" id="FungiDB:HMPREF1541_01068"/>
<gene>
    <name evidence="3" type="ORF">HMPREF1541_01068</name>
</gene>